<dbReference type="Pfam" id="PF00096">
    <property type="entry name" value="zf-C2H2"/>
    <property type="match status" value="2"/>
</dbReference>
<dbReference type="PROSITE" id="PS00028">
    <property type="entry name" value="ZINC_FINGER_C2H2_1"/>
    <property type="match status" value="4"/>
</dbReference>
<reference evidence="7" key="1">
    <citation type="submission" date="2021-12" db="EMBL/GenBank/DDBJ databases">
        <authorList>
            <person name="King R."/>
        </authorList>
    </citation>
    <scope>NUCLEOTIDE SEQUENCE</scope>
</reference>
<accession>A0A9P0AX82</accession>
<dbReference type="OrthoDB" id="7485326at2759"/>
<dbReference type="SMART" id="SM00355">
    <property type="entry name" value="ZnF_C2H2"/>
    <property type="match status" value="4"/>
</dbReference>
<dbReference type="Gene3D" id="3.30.160.60">
    <property type="entry name" value="Classic Zinc Finger"/>
    <property type="match status" value="3"/>
</dbReference>
<evidence type="ECO:0000256" key="4">
    <source>
        <dbReference type="ARBA" id="ARBA00022833"/>
    </source>
</evidence>
<dbReference type="SUPFAM" id="SSF57667">
    <property type="entry name" value="beta-beta-alpha zinc fingers"/>
    <property type="match status" value="3"/>
</dbReference>
<dbReference type="Proteomes" id="UP001154078">
    <property type="component" value="Chromosome 2"/>
</dbReference>
<keyword evidence="2" id="KW-0677">Repeat</keyword>
<dbReference type="PANTHER" id="PTHR24379">
    <property type="entry name" value="KRAB AND ZINC FINGER DOMAIN-CONTAINING"/>
    <property type="match status" value="1"/>
</dbReference>
<proteinExistence type="predicted"/>
<evidence type="ECO:0000313" key="7">
    <source>
        <dbReference type="EMBL" id="CAH0550445.1"/>
    </source>
</evidence>
<evidence type="ECO:0000256" key="1">
    <source>
        <dbReference type="ARBA" id="ARBA00022723"/>
    </source>
</evidence>
<keyword evidence="4" id="KW-0862">Zinc</keyword>
<keyword evidence="3 5" id="KW-0863">Zinc-finger</keyword>
<feature type="domain" description="C2H2-type" evidence="6">
    <location>
        <begin position="225"/>
        <end position="252"/>
    </location>
</feature>
<evidence type="ECO:0000256" key="5">
    <source>
        <dbReference type="PROSITE-ProRule" id="PRU00042"/>
    </source>
</evidence>
<feature type="domain" description="C2H2-type" evidence="6">
    <location>
        <begin position="168"/>
        <end position="195"/>
    </location>
</feature>
<keyword evidence="1" id="KW-0479">Metal-binding</keyword>
<keyword evidence="8" id="KW-1185">Reference proteome</keyword>
<evidence type="ECO:0000313" key="8">
    <source>
        <dbReference type="Proteomes" id="UP001154078"/>
    </source>
</evidence>
<organism evidence="7 8">
    <name type="scientific">Brassicogethes aeneus</name>
    <name type="common">Rape pollen beetle</name>
    <name type="synonym">Meligethes aeneus</name>
    <dbReference type="NCBI Taxonomy" id="1431903"/>
    <lineage>
        <taxon>Eukaryota</taxon>
        <taxon>Metazoa</taxon>
        <taxon>Ecdysozoa</taxon>
        <taxon>Arthropoda</taxon>
        <taxon>Hexapoda</taxon>
        <taxon>Insecta</taxon>
        <taxon>Pterygota</taxon>
        <taxon>Neoptera</taxon>
        <taxon>Endopterygota</taxon>
        <taxon>Coleoptera</taxon>
        <taxon>Polyphaga</taxon>
        <taxon>Cucujiformia</taxon>
        <taxon>Nitidulidae</taxon>
        <taxon>Meligethinae</taxon>
        <taxon>Brassicogethes</taxon>
    </lineage>
</organism>
<dbReference type="FunFam" id="3.30.160.60:FF:000534">
    <property type="entry name" value="zinc finger protein 674"/>
    <property type="match status" value="1"/>
</dbReference>
<dbReference type="GO" id="GO:0008270">
    <property type="term" value="F:zinc ion binding"/>
    <property type="evidence" value="ECO:0007669"/>
    <property type="project" value="UniProtKB-KW"/>
</dbReference>
<gene>
    <name evidence="7" type="ORF">MELIAE_LOCUS3252</name>
</gene>
<name>A0A9P0AX82_BRAAE</name>
<dbReference type="GO" id="GO:0005634">
    <property type="term" value="C:nucleus"/>
    <property type="evidence" value="ECO:0007669"/>
    <property type="project" value="UniProtKB-ARBA"/>
</dbReference>
<evidence type="ECO:0000259" key="6">
    <source>
        <dbReference type="PROSITE" id="PS50157"/>
    </source>
</evidence>
<dbReference type="InterPro" id="IPR013087">
    <property type="entry name" value="Znf_C2H2_type"/>
</dbReference>
<feature type="domain" description="C2H2-type" evidence="6">
    <location>
        <begin position="197"/>
        <end position="224"/>
    </location>
</feature>
<sequence length="289" mass="34051">MAYQYPLFNFTTPPNILNQENRLNTTEQCVPNSKEELNIIEDFLNNYSTNLGYEDRGQAPFGYNPYFYYENPSKNYSYNNYGVSNYPKNMPELPPTNSFVPLNATDTGNYFNFNQYLPDVPTDSLIPQERPTYFHYNQPQPHQNPLTLTAGKPTCLPQEPLLKVDPKLKCKFCDRVFAKEAYFTQHNNAHHNDKNQFQCKICGKKFFSQKILDTHAKKHKGNKPHKCNICPKQYNFKSDLNRHMFVHYKTKVKPYNCTTCGKGFLRKDHFNNHQLSHERKSKLYNMKRQ</sequence>
<dbReference type="FunFam" id="3.30.160.60:FF:000446">
    <property type="entry name" value="Zinc finger protein"/>
    <property type="match status" value="1"/>
</dbReference>
<dbReference type="PROSITE" id="PS50157">
    <property type="entry name" value="ZINC_FINGER_C2H2_2"/>
    <property type="match status" value="4"/>
</dbReference>
<evidence type="ECO:0000256" key="3">
    <source>
        <dbReference type="ARBA" id="ARBA00022771"/>
    </source>
</evidence>
<dbReference type="PANTHER" id="PTHR24379:SF121">
    <property type="entry name" value="C2H2-TYPE DOMAIN-CONTAINING PROTEIN"/>
    <property type="match status" value="1"/>
</dbReference>
<dbReference type="AlphaFoldDB" id="A0A9P0AX82"/>
<protein>
    <recommendedName>
        <fullName evidence="6">C2H2-type domain-containing protein</fullName>
    </recommendedName>
</protein>
<feature type="domain" description="C2H2-type" evidence="6">
    <location>
        <begin position="255"/>
        <end position="282"/>
    </location>
</feature>
<evidence type="ECO:0000256" key="2">
    <source>
        <dbReference type="ARBA" id="ARBA00022737"/>
    </source>
</evidence>
<dbReference type="Pfam" id="PF13894">
    <property type="entry name" value="zf-C2H2_4"/>
    <property type="match status" value="1"/>
</dbReference>
<dbReference type="EMBL" id="OV121133">
    <property type="protein sequence ID" value="CAH0550445.1"/>
    <property type="molecule type" value="Genomic_DNA"/>
</dbReference>
<dbReference type="InterPro" id="IPR036236">
    <property type="entry name" value="Znf_C2H2_sf"/>
</dbReference>